<protein>
    <recommendedName>
        <fullName evidence="3">DDE 3 domain containing protein</fullName>
    </recommendedName>
</protein>
<dbReference type="Gene3D" id="3.30.420.10">
    <property type="entry name" value="Ribonuclease H-like superfamily/Ribonuclease H"/>
    <property type="match status" value="1"/>
</dbReference>
<gene>
    <name evidence="1" type="ORF">BDFB_014495</name>
</gene>
<sequence>MNNDQELLPKIIFSNEAWFHISGYVKSQNTRIWRTENPHEITEMGLQPVKIGVWAGFSRTGIIGSIFFQGTINAQRYRMEILQSFIDQLLDDETGILFSTR</sequence>
<evidence type="ECO:0008006" key="3">
    <source>
        <dbReference type="Google" id="ProtNLM"/>
    </source>
</evidence>
<evidence type="ECO:0000313" key="1">
    <source>
        <dbReference type="EMBL" id="RZC38959.1"/>
    </source>
</evidence>
<dbReference type="GO" id="GO:0003676">
    <property type="term" value="F:nucleic acid binding"/>
    <property type="evidence" value="ECO:0007669"/>
    <property type="project" value="InterPro"/>
</dbReference>
<accession>A0A482W2H9</accession>
<dbReference type="Proteomes" id="UP000292052">
    <property type="component" value="Unassembled WGS sequence"/>
</dbReference>
<dbReference type="PANTHER" id="PTHR47326:SF1">
    <property type="entry name" value="HTH PSQ-TYPE DOMAIN-CONTAINING PROTEIN"/>
    <property type="match status" value="1"/>
</dbReference>
<organism evidence="1 2">
    <name type="scientific">Asbolus verrucosus</name>
    <name type="common">Desert ironclad beetle</name>
    <dbReference type="NCBI Taxonomy" id="1661398"/>
    <lineage>
        <taxon>Eukaryota</taxon>
        <taxon>Metazoa</taxon>
        <taxon>Ecdysozoa</taxon>
        <taxon>Arthropoda</taxon>
        <taxon>Hexapoda</taxon>
        <taxon>Insecta</taxon>
        <taxon>Pterygota</taxon>
        <taxon>Neoptera</taxon>
        <taxon>Endopterygota</taxon>
        <taxon>Coleoptera</taxon>
        <taxon>Polyphaga</taxon>
        <taxon>Cucujiformia</taxon>
        <taxon>Tenebrionidae</taxon>
        <taxon>Pimeliinae</taxon>
        <taxon>Asbolus</taxon>
    </lineage>
</organism>
<dbReference type="EMBL" id="QDEB01038589">
    <property type="protein sequence ID" value="RZC38959.1"/>
    <property type="molecule type" value="Genomic_DNA"/>
</dbReference>
<evidence type="ECO:0000313" key="2">
    <source>
        <dbReference type="Proteomes" id="UP000292052"/>
    </source>
</evidence>
<dbReference type="PANTHER" id="PTHR47326">
    <property type="entry name" value="TRANSPOSABLE ELEMENT TC3 TRANSPOSASE-LIKE PROTEIN"/>
    <property type="match status" value="1"/>
</dbReference>
<name>A0A482W2H9_ASBVE</name>
<proteinExistence type="predicted"/>
<dbReference type="OrthoDB" id="6671444at2759"/>
<dbReference type="STRING" id="1661398.A0A482W2H9"/>
<dbReference type="InterPro" id="IPR036397">
    <property type="entry name" value="RNaseH_sf"/>
</dbReference>
<reference evidence="1 2" key="1">
    <citation type="submission" date="2017-03" db="EMBL/GenBank/DDBJ databases">
        <title>Genome of the blue death feigning beetle - Asbolus verrucosus.</title>
        <authorList>
            <person name="Rider S.D."/>
        </authorList>
    </citation>
    <scope>NUCLEOTIDE SEQUENCE [LARGE SCALE GENOMIC DNA]</scope>
    <source>
        <strain evidence="1">Butters</strain>
        <tissue evidence="1">Head and leg muscle</tissue>
    </source>
</reference>
<comment type="caution">
    <text evidence="1">The sequence shown here is derived from an EMBL/GenBank/DDBJ whole genome shotgun (WGS) entry which is preliminary data.</text>
</comment>
<dbReference type="AlphaFoldDB" id="A0A482W2H9"/>
<keyword evidence="2" id="KW-1185">Reference proteome</keyword>